<dbReference type="AlphaFoldDB" id="A0A8E6B512"/>
<dbReference type="InterPro" id="IPR025668">
    <property type="entry name" value="Tnp_DDE_dom"/>
</dbReference>
<dbReference type="Pfam" id="PF13701">
    <property type="entry name" value="DDE_Tnp_1_4"/>
    <property type="match status" value="1"/>
</dbReference>
<dbReference type="Proteomes" id="UP000676194">
    <property type="component" value="Chromosome"/>
</dbReference>
<evidence type="ECO:0000256" key="1">
    <source>
        <dbReference type="SAM" id="MobiDB-lite"/>
    </source>
</evidence>
<evidence type="ECO:0000259" key="2">
    <source>
        <dbReference type="Pfam" id="PF13701"/>
    </source>
</evidence>
<keyword evidence="4" id="KW-1185">Reference proteome</keyword>
<accession>A0A8E6B512</accession>
<feature type="region of interest" description="Disordered" evidence="1">
    <location>
        <begin position="338"/>
        <end position="361"/>
    </location>
</feature>
<reference evidence="3" key="1">
    <citation type="submission" date="2021-05" db="EMBL/GenBank/DDBJ databases">
        <title>Complete genome sequence of the cellulolytic planctomycete Telmatocola sphagniphila SP2T and characterization of the first cellulase from planctomycetes.</title>
        <authorList>
            <person name="Rakitin A.L."/>
            <person name="Beletsky A.V."/>
            <person name="Naumoff D.G."/>
            <person name="Kulichevskaya I.S."/>
            <person name="Mardanov A.V."/>
            <person name="Ravin N.V."/>
            <person name="Dedysh S.N."/>
        </authorList>
    </citation>
    <scope>NUCLEOTIDE SEQUENCE</scope>
    <source>
        <strain evidence="3">SP2T</strain>
    </source>
</reference>
<evidence type="ECO:0000313" key="4">
    <source>
        <dbReference type="Proteomes" id="UP000676194"/>
    </source>
</evidence>
<dbReference type="KEGG" id="tsph:KIH39_20580"/>
<organism evidence="3 4">
    <name type="scientific">Telmatocola sphagniphila</name>
    <dbReference type="NCBI Taxonomy" id="1123043"/>
    <lineage>
        <taxon>Bacteria</taxon>
        <taxon>Pseudomonadati</taxon>
        <taxon>Planctomycetota</taxon>
        <taxon>Planctomycetia</taxon>
        <taxon>Gemmatales</taxon>
        <taxon>Gemmataceae</taxon>
    </lineage>
</organism>
<protein>
    <submittedName>
        <fullName evidence="3">Transposase</fullName>
    </submittedName>
</protein>
<feature type="compositionally biased region" description="Basic residues" evidence="1">
    <location>
        <begin position="376"/>
        <end position="391"/>
    </location>
</feature>
<feature type="compositionally biased region" description="Low complexity" evidence="1">
    <location>
        <begin position="392"/>
        <end position="412"/>
    </location>
</feature>
<gene>
    <name evidence="3" type="ORF">KIH39_20580</name>
</gene>
<sequence length="574" mass="63479">MNVIFGRWFQKCKSRIERRLAKREAAMTFAPSFDASNIHYEVSERVGAISCGGLGAMHLLARRIGLIDDIDEKLHLLQFQRPYSESDHVLAIAYNSLCGGTCLQDMELRRTDENFLNALGTQRFPDPTTSGDFCRRFDSGSIQALIDAFNQTRLRVWSKQPDSFWECAKIDADGSFTQTRGERKAGMDINYNRDWCYHPLAVTLANTGETLSIVNRPGNRPSHEGAAVELDRALLLCLQAGFRRIVFRGDTDFSQTTRLDGWDANAKVRFYFGYDSKQNLEAIAEKLPEAAWHKLELSRAILGESEVATPTGKHQGADRPRAGIRKCEVDLRSGGRVRVPTDRLPKGVSPGGDSQESFRGKRRIRSVSGRTLFLLHHQRPGVHGRRSRLRSQRSLQSGKSDSAAQGRLPGLARAAARSGKQLGVHGDGLPGLELESLVGLDVAGNSWSLAGKASGPEAVGFENGIQNLPQCFHASALSDRPEGRPHRLSIARLEPALANLLPTTESTEVLIVRPTEVGIRMSRSDKTPRAIRGKEECLKNRSMRSAERKAPAWGTHRTISLKLPTELASKTSLV</sequence>
<proteinExistence type="predicted"/>
<feature type="region of interest" description="Disordered" evidence="1">
    <location>
        <begin position="375"/>
        <end position="412"/>
    </location>
</feature>
<evidence type="ECO:0000313" key="3">
    <source>
        <dbReference type="EMBL" id="QVL31221.1"/>
    </source>
</evidence>
<name>A0A8E6B512_9BACT</name>
<feature type="compositionally biased region" description="Basic and acidic residues" evidence="1">
    <location>
        <begin position="522"/>
        <end position="550"/>
    </location>
</feature>
<feature type="region of interest" description="Disordered" evidence="1">
    <location>
        <begin position="522"/>
        <end position="551"/>
    </location>
</feature>
<dbReference type="EMBL" id="CP074694">
    <property type="protein sequence ID" value="QVL31221.1"/>
    <property type="molecule type" value="Genomic_DNA"/>
</dbReference>
<feature type="domain" description="Transposase DDE" evidence="2">
    <location>
        <begin position="50"/>
        <end position="298"/>
    </location>
</feature>